<reference evidence="7" key="1">
    <citation type="journal article" date="2015" name="Proc. Natl. Acad. Sci. U.S.A.">
        <title>Networks of energetic and metabolic interactions define dynamics in microbial communities.</title>
        <authorList>
            <person name="Embree M."/>
            <person name="Liu J.K."/>
            <person name="Al-Bassam M.M."/>
            <person name="Zengler K."/>
        </authorList>
    </citation>
    <scope>NUCLEOTIDE SEQUENCE</scope>
</reference>
<accession>A0A0W8E3F6</accession>
<feature type="transmembrane region" description="Helical" evidence="6">
    <location>
        <begin position="28"/>
        <end position="50"/>
    </location>
</feature>
<feature type="transmembrane region" description="Helical" evidence="6">
    <location>
        <begin position="157"/>
        <end position="180"/>
    </location>
</feature>
<keyword evidence="4 6" id="KW-1133">Transmembrane helix</keyword>
<evidence type="ECO:0000256" key="5">
    <source>
        <dbReference type="ARBA" id="ARBA00023136"/>
    </source>
</evidence>
<name>A0A0W8E3F6_9ZZZZ</name>
<evidence type="ECO:0000256" key="3">
    <source>
        <dbReference type="ARBA" id="ARBA00022692"/>
    </source>
</evidence>
<dbReference type="AlphaFoldDB" id="A0A0W8E3F6"/>
<comment type="caution">
    <text evidence="7">The sequence shown here is derived from an EMBL/GenBank/DDBJ whole genome shotgun (WGS) entry which is preliminary data.</text>
</comment>
<dbReference type="PANTHER" id="PTHR10057">
    <property type="entry name" value="PERIPHERAL-TYPE BENZODIAZEPINE RECEPTOR"/>
    <property type="match status" value="1"/>
</dbReference>
<comment type="subcellular location">
    <subcellularLocation>
        <location evidence="1">Membrane</location>
        <topology evidence="1">Multi-pass membrane protein</topology>
    </subcellularLocation>
</comment>
<comment type="similarity">
    <text evidence="2">Belongs to the TspO/BZRP family.</text>
</comment>
<dbReference type="PANTHER" id="PTHR10057:SF0">
    <property type="entry name" value="TRANSLOCATOR PROTEIN"/>
    <property type="match status" value="1"/>
</dbReference>
<protein>
    <submittedName>
        <fullName evidence="7">Tryptophan-rich sensory protein</fullName>
    </submittedName>
</protein>
<dbReference type="GO" id="GO:0033013">
    <property type="term" value="P:tetrapyrrole metabolic process"/>
    <property type="evidence" value="ECO:0007669"/>
    <property type="project" value="UniProtKB-ARBA"/>
</dbReference>
<dbReference type="PIRSF" id="PIRSF005859">
    <property type="entry name" value="PBR"/>
    <property type="match status" value="1"/>
</dbReference>
<sequence>MSAFYGRMEASGKGEIGMASLFRVKRTIGWPALIAAVILTLGVGGLSSILTSNTFEAYKALQQPEFAPPGWIFAPVWTLLYIMMGIAAYRIFMYGLDRRSVRAALWVYLLQLVFNFFWTLIFFRWELRGLAFVEILVLLVLIVINTWQFFRIDRLAGFLMVPYILWVAFASVLNFSVWILNII</sequence>
<evidence type="ECO:0000256" key="4">
    <source>
        <dbReference type="ARBA" id="ARBA00022989"/>
    </source>
</evidence>
<dbReference type="Pfam" id="PF03073">
    <property type="entry name" value="TspO_MBR"/>
    <property type="match status" value="1"/>
</dbReference>
<evidence type="ECO:0000256" key="1">
    <source>
        <dbReference type="ARBA" id="ARBA00004141"/>
    </source>
</evidence>
<gene>
    <name evidence="7" type="ORF">ASZ90_019314</name>
</gene>
<dbReference type="InterPro" id="IPR038330">
    <property type="entry name" value="TspO/MBR-related_sf"/>
</dbReference>
<dbReference type="CDD" id="cd15904">
    <property type="entry name" value="TSPO_MBR"/>
    <property type="match status" value="1"/>
</dbReference>
<dbReference type="Gene3D" id="1.20.1260.100">
    <property type="entry name" value="TspO/MBR protein"/>
    <property type="match status" value="1"/>
</dbReference>
<feature type="transmembrane region" description="Helical" evidence="6">
    <location>
        <begin position="129"/>
        <end position="150"/>
    </location>
</feature>
<dbReference type="InterPro" id="IPR004307">
    <property type="entry name" value="TspO_MBR"/>
</dbReference>
<dbReference type="GO" id="GO:0016020">
    <property type="term" value="C:membrane"/>
    <property type="evidence" value="ECO:0007669"/>
    <property type="project" value="UniProtKB-SubCell"/>
</dbReference>
<keyword evidence="3 6" id="KW-0812">Transmembrane</keyword>
<evidence type="ECO:0000256" key="2">
    <source>
        <dbReference type="ARBA" id="ARBA00007524"/>
    </source>
</evidence>
<proteinExistence type="inferred from homology"/>
<evidence type="ECO:0000256" key="6">
    <source>
        <dbReference type="SAM" id="Phobius"/>
    </source>
</evidence>
<dbReference type="EMBL" id="LNQE01001888">
    <property type="protein sequence ID" value="KUG03215.1"/>
    <property type="molecule type" value="Genomic_DNA"/>
</dbReference>
<organism evidence="7">
    <name type="scientific">hydrocarbon metagenome</name>
    <dbReference type="NCBI Taxonomy" id="938273"/>
    <lineage>
        <taxon>unclassified sequences</taxon>
        <taxon>metagenomes</taxon>
        <taxon>ecological metagenomes</taxon>
    </lineage>
</organism>
<dbReference type="FunFam" id="1.20.1260.100:FF:000001">
    <property type="entry name" value="translocator protein 2"/>
    <property type="match status" value="1"/>
</dbReference>
<feature type="transmembrane region" description="Helical" evidence="6">
    <location>
        <begin position="70"/>
        <end position="92"/>
    </location>
</feature>
<feature type="transmembrane region" description="Helical" evidence="6">
    <location>
        <begin position="104"/>
        <end position="123"/>
    </location>
</feature>
<evidence type="ECO:0000313" key="7">
    <source>
        <dbReference type="EMBL" id="KUG03215.1"/>
    </source>
</evidence>
<keyword evidence="5 6" id="KW-0472">Membrane</keyword>